<accession>A0A1G7KGH0</accession>
<sequence length="331" mass="35973">MSELTPDLLRELVAEARLAPSVHNIQPTRWRLLGEGRLALVDATGVRAPVADPAGHDVLVSHGAALEGMSLALNRRGFAITGITTLEQPLSPQFAVLCSFAIKQGAEPDPLADLVARRMSWRGKFAASPDDAAALAQLVAARDDVICIGDRRAIADIAGWADRAEFSFVRGDDYRAELLAWMRLSPGHPHYLLDGLNRDALAMNVVEATAARYVLGSLFKPLDRFGLAASLLADGAKTASASAIVLFCRPVGEDPLTTGRHFYRAWLEIDRAGFAACPISALSDHPDFNDRLRKLGKIGADLRLVNVFRIGRPSKPIKPRHFRLPVDRLIV</sequence>
<dbReference type="RefSeq" id="WP_092089464.1">
    <property type="nucleotide sequence ID" value="NZ_FMZW01000052.1"/>
</dbReference>
<dbReference type="AlphaFoldDB" id="A0A1G7KGH0"/>
<dbReference type="Gene3D" id="3.40.109.10">
    <property type="entry name" value="NADH Oxidase"/>
    <property type="match status" value="1"/>
</dbReference>
<organism evidence="1 2">
    <name type="scientific">Bradyrhizobium brasilense</name>
    <dbReference type="NCBI Taxonomy" id="1419277"/>
    <lineage>
        <taxon>Bacteria</taxon>
        <taxon>Pseudomonadati</taxon>
        <taxon>Pseudomonadota</taxon>
        <taxon>Alphaproteobacteria</taxon>
        <taxon>Hyphomicrobiales</taxon>
        <taxon>Nitrobacteraceae</taxon>
        <taxon>Bradyrhizobium</taxon>
    </lineage>
</organism>
<proteinExistence type="predicted"/>
<evidence type="ECO:0000313" key="2">
    <source>
        <dbReference type="Proteomes" id="UP000199245"/>
    </source>
</evidence>
<dbReference type="GO" id="GO:0016491">
    <property type="term" value="F:oxidoreductase activity"/>
    <property type="evidence" value="ECO:0007669"/>
    <property type="project" value="InterPro"/>
</dbReference>
<evidence type="ECO:0000313" key="1">
    <source>
        <dbReference type="EMBL" id="SDF36287.1"/>
    </source>
</evidence>
<dbReference type="InterPro" id="IPR000415">
    <property type="entry name" value="Nitroreductase-like"/>
</dbReference>
<dbReference type="EMBL" id="FMZW01000052">
    <property type="protein sequence ID" value="SDF36287.1"/>
    <property type="molecule type" value="Genomic_DNA"/>
</dbReference>
<gene>
    <name evidence="1" type="ORF">SAMN05216337_105262</name>
</gene>
<name>A0A1G7KGH0_9BRAD</name>
<dbReference type="SUPFAM" id="SSF55469">
    <property type="entry name" value="FMN-dependent nitroreductase-like"/>
    <property type="match status" value="2"/>
</dbReference>
<reference evidence="1 2" key="1">
    <citation type="submission" date="2016-10" db="EMBL/GenBank/DDBJ databases">
        <authorList>
            <person name="de Groot N.N."/>
        </authorList>
    </citation>
    <scope>NUCLEOTIDE SEQUENCE [LARGE SCALE GENOMIC DNA]</scope>
    <source>
        <strain evidence="1 2">R5</strain>
    </source>
</reference>
<dbReference type="Proteomes" id="UP000199245">
    <property type="component" value="Unassembled WGS sequence"/>
</dbReference>
<protein>
    <recommendedName>
        <fullName evidence="3">Nitroreductase</fullName>
    </recommendedName>
</protein>
<evidence type="ECO:0008006" key="3">
    <source>
        <dbReference type="Google" id="ProtNLM"/>
    </source>
</evidence>